<evidence type="ECO:0000313" key="2">
    <source>
        <dbReference type="Proteomes" id="UP000000383"/>
    </source>
</evidence>
<evidence type="ECO:0008006" key="3">
    <source>
        <dbReference type="Google" id="ProtNLM"/>
    </source>
</evidence>
<dbReference type="AlphaFoldDB" id="D7DHX3"/>
<dbReference type="Proteomes" id="UP000000383">
    <property type="component" value="Chromosome"/>
</dbReference>
<dbReference type="KEGG" id="meh:M301_1275"/>
<keyword evidence="2" id="KW-1185">Reference proteome</keyword>
<dbReference type="OrthoDB" id="8536494at2"/>
<dbReference type="RefSeq" id="WP_013147972.1">
    <property type="nucleotide sequence ID" value="NC_014207.1"/>
</dbReference>
<dbReference type="STRING" id="666681.M301_1275"/>
<accession>D7DHX3</accession>
<organism evidence="1 2">
    <name type="scientific">Methylotenera versatilis (strain 301)</name>
    <dbReference type="NCBI Taxonomy" id="666681"/>
    <lineage>
        <taxon>Bacteria</taxon>
        <taxon>Pseudomonadati</taxon>
        <taxon>Pseudomonadota</taxon>
        <taxon>Betaproteobacteria</taxon>
        <taxon>Nitrosomonadales</taxon>
        <taxon>Methylophilaceae</taxon>
        <taxon>Methylotenera</taxon>
    </lineage>
</organism>
<dbReference type="HOGENOM" id="CLU_125980_0_0_4"/>
<dbReference type="EMBL" id="CP002056">
    <property type="protein sequence ID" value="ADI29658.1"/>
    <property type="molecule type" value="Genomic_DNA"/>
</dbReference>
<sequence precursor="true">MKSIKQQGFLLPAAIFILVILAALGAYALNITSVQQNTSLQDTQGTKAYQAARAGVEWAAYQVLNPGSTALVNCPASPTALSIDNFVVSVTCGRSADYNEQGTDHTIAMYDISATASFGAVGTANYIQRQIQLTVSKCLGTDEVPNYQCN</sequence>
<dbReference type="eggNOG" id="COG4726">
    <property type="taxonomic scope" value="Bacteria"/>
</dbReference>
<name>D7DHX3_METV0</name>
<gene>
    <name evidence="1" type="ordered locus">M301_1275</name>
</gene>
<reference evidence="2" key="1">
    <citation type="submission" date="2010-05" db="EMBL/GenBank/DDBJ databases">
        <title>Complete sequence of Methylotenera sp. 301.</title>
        <authorList>
            <person name="Lucas S."/>
            <person name="Copeland A."/>
            <person name="Lapidus A."/>
            <person name="Cheng J.-F."/>
            <person name="Bruce D."/>
            <person name="Goodwin L."/>
            <person name="Pitluck S."/>
            <person name="Clum A."/>
            <person name="Land M."/>
            <person name="Hauser L."/>
            <person name="Kyrpides N."/>
            <person name="Ivanova N."/>
            <person name="Chistoservova L."/>
            <person name="Kalyuzhnaya M."/>
            <person name="Woyke T."/>
        </authorList>
    </citation>
    <scope>NUCLEOTIDE SEQUENCE [LARGE SCALE GENOMIC DNA]</scope>
    <source>
        <strain evidence="2">301</strain>
    </source>
</reference>
<reference evidence="1 2" key="2">
    <citation type="journal article" date="2011" name="J. Bacteriol.">
        <title>Genomes of three methylotrophs from a single niche uncover genetic and metabolic divergence of Methylophilaceae.</title>
        <authorList>
            <person name="Lapidus A."/>
            <person name="Clum A."/>
            <person name="Labutti K."/>
            <person name="Kaluzhnaya M.G."/>
            <person name="Lim S."/>
            <person name="Beck D.A."/>
            <person name="Glavina Del Rio T."/>
            <person name="Nolan M."/>
            <person name="Mavromatis K."/>
            <person name="Huntemann M."/>
            <person name="Lucas S."/>
            <person name="Lidstrom M.E."/>
            <person name="Ivanova N."/>
            <person name="Chistoserdova L."/>
        </authorList>
    </citation>
    <scope>NUCLEOTIDE SEQUENCE [LARGE SCALE GENOMIC DNA]</scope>
    <source>
        <strain evidence="1 2">301</strain>
    </source>
</reference>
<proteinExistence type="predicted"/>
<evidence type="ECO:0000313" key="1">
    <source>
        <dbReference type="EMBL" id="ADI29658.1"/>
    </source>
</evidence>
<protein>
    <recommendedName>
        <fullName evidence="3">MSHA biogenesis protein MshP</fullName>
    </recommendedName>
</protein>